<proteinExistence type="predicted"/>
<feature type="region of interest" description="Disordered" evidence="1">
    <location>
        <begin position="531"/>
        <end position="555"/>
    </location>
</feature>
<reference evidence="2 3" key="1">
    <citation type="submission" date="2021-01" db="EMBL/GenBank/DDBJ databases">
        <title>FDA dAtabase for Regulatory Grade micrObial Sequences (FDA-ARGOS): Supporting development and validation of Infectious Disease Dx tests.</title>
        <authorList>
            <person name="Sproer C."/>
            <person name="Gronow S."/>
            <person name="Severitt S."/>
            <person name="Schroder I."/>
            <person name="Tallon L."/>
            <person name="Sadzewicz L."/>
            <person name="Zhao X."/>
            <person name="Boylan J."/>
            <person name="Ott S."/>
            <person name="Bowen H."/>
            <person name="Vavikolanu K."/>
            <person name="Mehta A."/>
            <person name="Aluvathingal J."/>
            <person name="Nadendla S."/>
            <person name="Lowell S."/>
            <person name="Myers T."/>
            <person name="Yan Y."/>
            <person name="Sichtig H."/>
        </authorList>
    </citation>
    <scope>NUCLEOTIDE SEQUENCE [LARGE SCALE GENOMIC DNA]</scope>
    <source>
        <strain evidence="2 3">FDAARGOS_1096</strain>
    </source>
</reference>
<name>A0A7T9UHX4_9GAMM</name>
<dbReference type="Proteomes" id="UP000595320">
    <property type="component" value="Chromosome"/>
</dbReference>
<dbReference type="AlphaFoldDB" id="A0A7T9UHX4"/>
<dbReference type="Gene3D" id="3.40.50.300">
    <property type="entry name" value="P-loop containing nucleotide triphosphate hydrolases"/>
    <property type="match status" value="1"/>
</dbReference>
<evidence type="ECO:0000256" key="1">
    <source>
        <dbReference type="SAM" id="MobiDB-lite"/>
    </source>
</evidence>
<dbReference type="RefSeq" id="WP_201686642.1">
    <property type="nucleotide sequence ID" value="NZ_CP068176.1"/>
</dbReference>
<evidence type="ECO:0000313" key="2">
    <source>
        <dbReference type="EMBL" id="QQT86174.1"/>
    </source>
</evidence>
<gene>
    <name evidence="2" type="ORF">I6I53_15105</name>
</gene>
<dbReference type="EMBL" id="CP068176">
    <property type="protein sequence ID" value="QQT86174.1"/>
    <property type="molecule type" value="Genomic_DNA"/>
</dbReference>
<feature type="compositionally biased region" description="Polar residues" evidence="1">
    <location>
        <begin position="531"/>
        <end position="546"/>
    </location>
</feature>
<dbReference type="InterPro" id="IPR027417">
    <property type="entry name" value="P-loop_NTPase"/>
</dbReference>
<protein>
    <submittedName>
        <fullName evidence="2">Terminase</fullName>
    </submittedName>
</protein>
<evidence type="ECO:0000313" key="3">
    <source>
        <dbReference type="Proteomes" id="UP000595320"/>
    </source>
</evidence>
<accession>A0A7T9UHX4</accession>
<sequence>MIYNTNLQPLPTNAEELERCLADPVWRIFSGCLYKIKIKGDDFVNELGQVEEAPTFELPFQPNDAQKKFLNRLWYRNIILKARQLGFTTLICILWLDHALFNANQHCGVIAQNLETVGDIFSDKIKFAYDNLPPEILERFPLKTNNGTEMEFAHNGSKISVATSFRGGTMHRLLISEYGKICAQSPGKAKEVRTGSLPAVPTTGICVIESTAEGRGGDFFDKVQIAQKNFASRKKLTPKDFRLHFYGWWEEPKYRIDSSEVIISKKDHNIFDHIEIVVSRNLGKKIKIDPDQRAWYVSTRDNDLSGDQALMWQEYPSFPDEAFQVSTEGNYYAKDMLELRKRGGISQIEVLDVPTCTFWDIGNHDGCAIWFHQMMNQQDRFIDYEEDHFQDLRHYVKLIKDKPYIYHTHFLPHDAAHQRLGDYNKSVLEMLEELLPGHNFVVIPRITLLTTGIQQTRRHLKNAWFDEERCKLGIERIEGYKKKFNQQANMFIDQPDKSNGCSEGADALRQWAQAKDAGLLGDYVYTASRTSDNSSTNVYGQQSSYNEAPPTDWRL</sequence>
<organism evidence="2 3">
    <name type="scientific">Acinetobacter ursingii</name>
    <dbReference type="NCBI Taxonomy" id="108980"/>
    <lineage>
        <taxon>Bacteria</taxon>
        <taxon>Pseudomonadati</taxon>
        <taxon>Pseudomonadota</taxon>
        <taxon>Gammaproteobacteria</taxon>
        <taxon>Moraxellales</taxon>
        <taxon>Moraxellaceae</taxon>
        <taxon>Acinetobacter</taxon>
    </lineage>
</organism>